<comment type="similarity">
    <text evidence="1">Belongs to the CinA family.</text>
</comment>
<gene>
    <name evidence="3" type="ORF">TBC1_111286</name>
</gene>
<dbReference type="InterPro" id="IPR036653">
    <property type="entry name" value="CinA-like_C"/>
</dbReference>
<dbReference type="InterPro" id="IPR041424">
    <property type="entry name" value="CinA_KH"/>
</dbReference>
<dbReference type="Pfam" id="PF00994">
    <property type="entry name" value="MoCF_biosynth"/>
    <property type="match status" value="1"/>
</dbReference>
<dbReference type="GO" id="GO:0016787">
    <property type="term" value="F:hydrolase activity"/>
    <property type="evidence" value="ECO:0007669"/>
    <property type="project" value="UniProtKB-KW"/>
</dbReference>
<dbReference type="Gene3D" id="3.40.980.10">
    <property type="entry name" value="MoaB/Mog-like domain"/>
    <property type="match status" value="1"/>
</dbReference>
<evidence type="ECO:0000313" key="3">
    <source>
        <dbReference type="EMBL" id="GAP43144.1"/>
    </source>
</evidence>
<dbReference type="EMBL" id="DF968182">
    <property type="protein sequence ID" value="GAP43144.1"/>
    <property type="molecule type" value="Genomic_DNA"/>
</dbReference>
<sequence length="411" mass="44639">MNAEIITIGDELLIGQVVDTNSAWMAEQLNLIGIRVVQITSISDQRKHILTTLKEASSRADIILISGGLGPTRDDITKTTLCEYFNTKPVFNQDAYENIVRLFGSRGFVITPLNCAQAEVPESCTPLLNVNGTAPGMWFEKDGIIYVSMPGVPFEMKGLMTTHVLPRLSKLSSTGIVHRTILTQGVGESFLAAKIEDWETALPDYIKLAYLPQPGIVRLRLTASGPDRTLLEKEINERVTKLYGLIPEYIFGEGDETLEMVVSKLLKAHGFTLATAESCTGGYIAHLITSIPGSSAFFKGSVVAYANEIKEHLLGVTPDTLARYGAVSQETVFEMAAGIIRHLKVDCAVAVSGIAGPDGGTPDKQVGTTWISVLSPKGAETKMFTFGEHRGRNIRRAALAALDMLRKQLSI</sequence>
<name>A0A0S7C2C1_9BACT</name>
<evidence type="ECO:0000259" key="2">
    <source>
        <dbReference type="SMART" id="SM00852"/>
    </source>
</evidence>
<organism evidence="3">
    <name type="scientific">Lentimicrobium saccharophilum</name>
    <dbReference type="NCBI Taxonomy" id="1678841"/>
    <lineage>
        <taxon>Bacteria</taxon>
        <taxon>Pseudomonadati</taxon>
        <taxon>Bacteroidota</taxon>
        <taxon>Bacteroidia</taxon>
        <taxon>Bacteroidales</taxon>
        <taxon>Lentimicrobiaceae</taxon>
        <taxon>Lentimicrobium</taxon>
    </lineage>
</organism>
<dbReference type="OrthoDB" id="9801454at2"/>
<dbReference type="PANTHER" id="PTHR13939">
    <property type="entry name" value="NICOTINAMIDE-NUCLEOTIDE AMIDOHYDROLASE PNCC"/>
    <property type="match status" value="1"/>
</dbReference>
<dbReference type="InterPro" id="IPR036425">
    <property type="entry name" value="MoaB/Mog-like_dom_sf"/>
</dbReference>
<reference evidence="3" key="1">
    <citation type="journal article" date="2015" name="Genome Announc.">
        <title>Draft Genome Sequence of Bacteroidales Strain TBC1, a Novel Isolate from a Methanogenic Wastewater Treatment System.</title>
        <authorList>
            <person name="Tourlousse D.M."/>
            <person name="Matsuura N."/>
            <person name="Sun L."/>
            <person name="Toyonaga M."/>
            <person name="Kuroda K."/>
            <person name="Ohashi A."/>
            <person name="Cruz R."/>
            <person name="Yamaguchi T."/>
            <person name="Sekiguchi Y."/>
        </authorList>
    </citation>
    <scope>NUCLEOTIDE SEQUENCE [LARGE SCALE GENOMIC DNA]</scope>
    <source>
        <strain evidence="3">TBC1</strain>
    </source>
</reference>
<accession>A0A0S7C2C1</accession>
<dbReference type="CDD" id="cd00885">
    <property type="entry name" value="cinA"/>
    <property type="match status" value="1"/>
</dbReference>
<dbReference type="Proteomes" id="UP000053091">
    <property type="component" value="Unassembled WGS sequence"/>
</dbReference>
<dbReference type="InterPro" id="IPR008135">
    <property type="entry name" value="Competence-induced_CinA"/>
</dbReference>
<dbReference type="HAMAP" id="MF_00226_B">
    <property type="entry name" value="CinA_B"/>
    <property type="match status" value="1"/>
</dbReference>
<keyword evidence="4" id="KW-1185">Reference proteome</keyword>
<dbReference type="Pfam" id="PF02464">
    <property type="entry name" value="CinA"/>
    <property type="match status" value="1"/>
</dbReference>
<protein>
    <recommendedName>
        <fullName evidence="1">CinA-like protein</fullName>
    </recommendedName>
</protein>
<dbReference type="NCBIfam" id="TIGR00199">
    <property type="entry name" value="PncC_domain"/>
    <property type="match status" value="1"/>
</dbReference>
<dbReference type="PATRIC" id="fig|1678841.3.peg.1459"/>
<proteinExistence type="inferred from homology"/>
<dbReference type="InterPro" id="IPR001453">
    <property type="entry name" value="MoaB/Mog_dom"/>
</dbReference>
<dbReference type="SUPFAM" id="SSF142433">
    <property type="entry name" value="CinA-like"/>
    <property type="match status" value="1"/>
</dbReference>
<dbReference type="PANTHER" id="PTHR13939:SF0">
    <property type="entry name" value="NMN AMIDOHYDROLASE-LIKE PROTEIN YFAY"/>
    <property type="match status" value="1"/>
</dbReference>
<feature type="domain" description="MoaB/Mog" evidence="2">
    <location>
        <begin position="4"/>
        <end position="170"/>
    </location>
</feature>
<dbReference type="InterPro" id="IPR050101">
    <property type="entry name" value="CinA"/>
</dbReference>
<dbReference type="PIRSF" id="PIRSF006728">
    <property type="entry name" value="CinA"/>
    <property type="match status" value="1"/>
</dbReference>
<dbReference type="AlphaFoldDB" id="A0A0S7C2C1"/>
<dbReference type="SMART" id="SM00852">
    <property type="entry name" value="MoCF_biosynth"/>
    <property type="match status" value="1"/>
</dbReference>
<evidence type="ECO:0000313" key="4">
    <source>
        <dbReference type="Proteomes" id="UP000053091"/>
    </source>
</evidence>
<dbReference type="Pfam" id="PF18146">
    <property type="entry name" value="CinA_KH"/>
    <property type="match status" value="1"/>
</dbReference>
<dbReference type="NCBIfam" id="NF001813">
    <property type="entry name" value="PRK00549.1"/>
    <property type="match status" value="1"/>
</dbReference>
<dbReference type="SUPFAM" id="SSF53218">
    <property type="entry name" value="Molybdenum cofactor biosynthesis proteins"/>
    <property type="match status" value="1"/>
</dbReference>
<dbReference type="RefSeq" id="WP_062039924.1">
    <property type="nucleotide sequence ID" value="NZ_DF968182.1"/>
</dbReference>
<dbReference type="STRING" id="1678841.TBC1_111286"/>
<dbReference type="Gene3D" id="3.90.950.20">
    <property type="entry name" value="CinA-like"/>
    <property type="match status" value="1"/>
</dbReference>
<evidence type="ECO:0000256" key="1">
    <source>
        <dbReference type="HAMAP-Rule" id="MF_00226"/>
    </source>
</evidence>
<dbReference type="NCBIfam" id="TIGR00177">
    <property type="entry name" value="molyb_syn"/>
    <property type="match status" value="1"/>
</dbReference>
<keyword evidence="3" id="KW-0378">Hydrolase</keyword>
<dbReference type="InterPro" id="IPR008136">
    <property type="entry name" value="CinA_C"/>
</dbReference>
<dbReference type="NCBIfam" id="TIGR00200">
    <property type="entry name" value="cinA_nterm"/>
    <property type="match status" value="1"/>
</dbReference>